<comment type="catalytic activity">
    <reaction evidence="1">
        <text>(R)-pantothenate + ATP = (R)-4'-phosphopantothenate + ADP + H(+)</text>
        <dbReference type="Rhea" id="RHEA:16373"/>
        <dbReference type="ChEBI" id="CHEBI:10986"/>
        <dbReference type="ChEBI" id="CHEBI:15378"/>
        <dbReference type="ChEBI" id="CHEBI:29032"/>
        <dbReference type="ChEBI" id="CHEBI:30616"/>
        <dbReference type="ChEBI" id="CHEBI:456216"/>
        <dbReference type="EC" id="2.7.1.33"/>
    </reaction>
</comment>
<protein>
    <recommendedName>
        <fullName evidence="4">pantothenate kinase</fullName>
        <ecNumber evidence="4">2.7.1.33</ecNumber>
    </recommendedName>
</protein>
<dbReference type="CDD" id="cd24122">
    <property type="entry name" value="ASKHA_NBD_PanK-II_Pank1-like"/>
    <property type="match status" value="1"/>
</dbReference>
<evidence type="ECO:0000256" key="8">
    <source>
        <dbReference type="ARBA" id="ARBA00022777"/>
    </source>
</evidence>
<reference evidence="13" key="1">
    <citation type="submission" date="2022-11" db="UniProtKB">
        <authorList>
            <consortium name="WormBaseParasite"/>
        </authorList>
    </citation>
    <scope>IDENTIFICATION</scope>
</reference>
<keyword evidence="10" id="KW-0173">Coenzyme A biosynthesis</keyword>
<dbReference type="PANTHER" id="PTHR12280">
    <property type="entry name" value="PANTOTHENATE KINASE"/>
    <property type="match status" value="1"/>
</dbReference>
<dbReference type="PANTHER" id="PTHR12280:SF30">
    <property type="entry name" value="FUMBLE"/>
    <property type="match status" value="1"/>
</dbReference>
<dbReference type="SUPFAM" id="SSF53067">
    <property type="entry name" value="Actin-like ATPase domain"/>
    <property type="match status" value="2"/>
</dbReference>
<dbReference type="InterPro" id="IPR043129">
    <property type="entry name" value="ATPase_NBD"/>
</dbReference>
<dbReference type="EC" id="2.7.1.33" evidence="4"/>
<comment type="similarity">
    <text evidence="11">Belongs to the type II pantothenate kinase family.</text>
</comment>
<evidence type="ECO:0000256" key="1">
    <source>
        <dbReference type="ARBA" id="ARBA00001206"/>
    </source>
</evidence>
<comment type="pathway">
    <text evidence="3">Cofactor biosynthesis; coenzyme A biosynthesis; CoA from (R)-pantothenate: step 1/5.</text>
</comment>
<keyword evidence="9" id="KW-0067">ATP-binding</keyword>
<dbReference type="InterPro" id="IPR004567">
    <property type="entry name" value="Type_II_PanK"/>
</dbReference>
<evidence type="ECO:0000313" key="12">
    <source>
        <dbReference type="Proteomes" id="UP000887540"/>
    </source>
</evidence>
<keyword evidence="5" id="KW-0963">Cytoplasm</keyword>
<organism evidence="12 13">
    <name type="scientific">Acrobeloides nanus</name>
    <dbReference type="NCBI Taxonomy" id="290746"/>
    <lineage>
        <taxon>Eukaryota</taxon>
        <taxon>Metazoa</taxon>
        <taxon>Ecdysozoa</taxon>
        <taxon>Nematoda</taxon>
        <taxon>Chromadorea</taxon>
        <taxon>Rhabditida</taxon>
        <taxon>Tylenchina</taxon>
        <taxon>Cephalobomorpha</taxon>
        <taxon>Cephaloboidea</taxon>
        <taxon>Cephalobidae</taxon>
        <taxon>Acrobeloides</taxon>
    </lineage>
</organism>
<dbReference type="GO" id="GO:0005634">
    <property type="term" value="C:nucleus"/>
    <property type="evidence" value="ECO:0007669"/>
    <property type="project" value="TreeGrafter"/>
</dbReference>
<evidence type="ECO:0000256" key="7">
    <source>
        <dbReference type="ARBA" id="ARBA00022741"/>
    </source>
</evidence>
<name>A0A914C868_9BILA</name>
<evidence type="ECO:0000256" key="11">
    <source>
        <dbReference type="ARBA" id="ARBA00060870"/>
    </source>
</evidence>
<dbReference type="WBParaSite" id="ACRNAN_Path_518.g1967.t2">
    <property type="protein sequence ID" value="ACRNAN_Path_518.g1967.t2"/>
    <property type="gene ID" value="ACRNAN_Path_518.g1967"/>
</dbReference>
<keyword evidence="12" id="KW-1185">Reference proteome</keyword>
<dbReference type="NCBIfam" id="TIGR00555">
    <property type="entry name" value="panK_eukar"/>
    <property type="match status" value="1"/>
</dbReference>
<sequence>MSCPQNMLNGVAGSILENDVVDSDGKRRRIPSLSLPQRENAFLIMIQISHSIVDDLPMPWFGLDIGGTLTKLVYFEPTDTDEFIDPETERLVAKTIHNYLVSNKAYGEAGVRDVYLQLNNVNINARTGVIHFIRFPTERMPYFIQLVKSKGFAQMSSTVCATGGGAIKYSKDAEQELGIQFYKADELESLIKGIEFVAANNPDECFYYDNPLDEEKCRKFIWRWSSARCSSTDEERKDEHVKDGLQYPYVVCNIGSGVSVLVVRGKSQFERASGSSIGGGFFAGLCCMLCKCETFEEAIELAARGDNKNVDKLVRDIYGGDYDSVGLPGDTVAASFGKCCASDREKIRVEDLARSALVTTCNNIGSIALNVAISHGIDRIVFVGNFLRVNPIASRHLAHAMNFWSKGTKKALFLSHEGYFGAVGCLDKLVDVTEMRRNHRNGNGVDPVMHKDS</sequence>
<evidence type="ECO:0000256" key="2">
    <source>
        <dbReference type="ARBA" id="ARBA00004496"/>
    </source>
</evidence>
<keyword evidence="8" id="KW-0418">Kinase</keyword>
<dbReference type="GO" id="GO:0004594">
    <property type="term" value="F:pantothenate kinase activity"/>
    <property type="evidence" value="ECO:0007669"/>
    <property type="project" value="UniProtKB-EC"/>
</dbReference>
<evidence type="ECO:0000313" key="13">
    <source>
        <dbReference type="WBParaSite" id="ACRNAN_Path_518.g1967.t2"/>
    </source>
</evidence>
<comment type="subcellular location">
    <subcellularLocation>
        <location evidence="2">Cytoplasm</location>
    </subcellularLocation>
</comment>
<dbReference type="GO" id="GO:0005524">
    <property type="term" value="F:ATP binding"/>
    <property type="evidence" value="ECO:0007669"/>
    <property type="project" value="UniProtKB-KW"/>
</dbReference>
<accession>A0A914C868</accession>
<dbReference type="Gene3D" id="3.30.420.510">
    <property type="match status" value="1"/>
</dbReference>
<evidence type="ECO:0000256" key="3">
    <source>
        <dbReference type="ARBA" id="ARBA00005225"/>
    </source>
</evidence>
<proteinExistence type="inferred from homology"/>
<dbReference type="GO" id="GO:0005829">
    <property type="term" value="C:cytosol"/>
    <property type="evidence" value="ECO:0007669"/>
    <property type="project" value="TreeGrafter"/>
</dbReference>
<dbReference type="Gene3D" id="3.30.420.40">
    <property type="match status" value="1"/>
</dbReference>
<evidence type="ECO:0000256" key="6">
    <source>
        <dbReference type="ARBA" id="ARBA00022679"/>
    </source>
</evidence>
<evidence type="ECO:0000256" key="5">
    <source>
        <dbReference type="ARBA" id="ARBA00022490"/>
    </source>
</evidence>
<keyword evidence="7" id="KW-0547">Nucleotide-binding</keyword>
<dbReference type="AlphaFoldDB" id="A0A914C868"/>
<evidence type="ECO:0000256" key="4">
    <source>
        <dbReference type="ARBA" id="ARBA00012102"/>
    </source>
</evidence>
<evidence type="ECO:0000256" key="9">
    <source>
        <dbReference type="ARBA" id="ARBA00022840"/>
    </source>
</evidence>
<evidence type="ECO:0000256" key="10">
    <source>
        <dbReference type="ARBA" id="ARBA00022993"/>
    </source>
</evidence>
<keyword evidence="6" id="KW-0808">Transferase</keyword>
<dbReference type="GO" id="GO:0015937">
    <property type="term" value="P:coenzyme A biosynthetic process"/>
    <property type="evidence" value="ECO:0007669"/>
    <property type="project" value="UniProtKB-KW"/>
</dbReference>
<dbReference type="Pfam" id="PF03630">
    <property type="entry name" value="Fumble"/>
    <property type="match status" value="1"/>
</dbReference>
<dbReference type="FunFam" id="3.30.420.40:FF:000025">
    <property type="entry name" value="pantothenate kinase 2, mitochondrial"/>
    <property type="match status" value="1"/>
</dbReference>
<dbReference type="Proteomes" id="UP000887540">
    <property type="component" value="Unplaced"/>
</dbReference>